<proteinExistence type="predicted"/>
<dbReference type="AlphaFoldDB" id="A0A495QRQ3"/>
<accession>A0A495QRQ3</accession>
<organism evidence="1 2">
    <name type="scientific">Actinomadura pelletieri DSM 43383</name>
    <dbReference type="NCBI Taxonomy" id="1120940"/>
    <lineage>
        <taxon>Bacteria</taxon>
        <taxon>Bacillati</taxon>
        <taxon>Actinomycetota</taxon>
        <taxon>Actinomycetes</taxon>
        <taxon>Streptosporangiales</taxon>
        <taxon>Thermomonosporaceae</taxon>
        <taxon>Actinomadura</taxon>
    </lineage>
</organism>
<keyword evidence="2" id="KW-1185">Reference proteome</keyword>
<evidence type="ECO:0000313" key="2">
    <source>
        <dbReference type="Proteomes" id="UP000274601"/>
    </source>
</evidence>
<name>A0A495QRQ3_9ACTN</name>
<sequence>MRCPKVTGPIKRSVTVLPQGVSKAQFAEARGILRAEAGHYGGDIAVQGSRAKYTGPNSDIEIAIRVSAARFNQAIRERFGTPNPRSAKEDTMLHAMRVGRIQAGEAGLRRVRKQLERVFGLEADLSVVRIGGQFDQRP</sequence>
<dbReference type="EMBL" id="RBWU01000002">
    <property type="protein sequence ID" value="RKS76169.1"/>
    <property type="molecule type" value="Genomic_DNA"/>
</dbReference>
<gene>
    <name evidence="1" type="ORF">BZB76_1519</name>
</gene>
<evidence type="ECO:0008006" key="3">
    <source>
        <dbReference type="Google" id="ProtNLM"/>
    </source>
</evidence>
<evidence type="ECO:0000313" key="1">
    <source>
        <dbReference type="EMBL" id="RKS76169.1"/>
    </source>
</evidence>
<comment type="caution">
    <text evidence="1">The sequence shown here is derived from an EMBL/GenBank/DDBJ whole genome shotgun (WGS) entry which is preliminary data.</text>
</comment>
<dbReference type="Proteomes" id="UP000274601">
    <property type="component" value="Unassembled WGS sequence"/>
</dbReference>
<reference evidence="1 2" key="1">
    <citation type="submission" date="2018-10" db="EMBL/GenBank/DDBJ databases">
        <title>Genomic Encyclopedia of Archaeal and Bacterial Type Strains, Phase II (KMG-II): from individual species to whole genera.</title>
        <authorList>
            <person name="Goeker M."/>
        </authorList>
    </citation>
    <scope>NUCLEOTIDE SEQUENCE [LARGE SCALE GENOMIC DNA]</scope>
    <source>
        <strain evidence="1 2">DSM 43383</strain>
    </source>
</reference>
<protein>
    <recommendedName>
        <fullName evidence="3">Polymerase nucleotidyl transferase domain-containing protein</fullName>
    </recommendedName>
</protein>